<evidence type="ECO:0000313" key="2">
    <source>
        <dbReference type="Proteomes" id="UP000321940"/>
    </source>
</evidence>
<evidence type="ECO:0000313" key="1">
    <source>
        <dbReference type="EMBL" id="QEE08786.1"/>
    </source>
</evidence>
<accession>A0A5B9CWF9</accession>
<organism evidence="1 2">
    <name type="scientific">Bartonella kosoyi</name>
    <dbReference type="NCBI Taxonomy" id="2133959"/>
    <lineage>
        <taxon>Bacteria</taxon>
        <taxon>Pseudomonadati</taxon>
        <taxon>Pseudomonadota</taxon>
        <taxon>Alphaproteobacteria</taxon>
        <taxon>Hyphomicrobiales</taxon>
        <taxon>Bartonellaceae</taxon>
        <taxon>Bartonella</taxon>
    </lineage>
</organism>
<proteinExistence type="predicted"/>
<keyword evidence="2" id="KW-1185">Reference proteome</keyword>
<protein>
    <submittedName>
        <fullName evidence="1">Uncharacterized protein</fullName>
    </submittedName>
</protein>
<name>A0A5B9CWF9_9HYPH</name>
<dbReference type="Proteomes" id="UP000321940">
    <property type="component" value="Chromosome"/>
</dbReference>
<dbReference type="EMBL" id="CP031843">
    <property type="protein sequence ID" value="QEE08786.1"/>
    <property type="molecule type" value="Genomic_DNA"/>
</dbReference>
<dbReference type="KEGG" id="bky:D1093_03840"/>
<dbReference type="RefSeq" id="WP_078674193.1">
    <property type="nucleotide sequence ID" value="NZ_CP031843.2"/>
</dbReference>
<gene>
    <name evidence="1" type="ORF">D1093_03840</name>
</gene>
<reference evidence="1 2" key="1">
    <citation type="journal article" date="2020" name="Int. J. Syst. Evol. Microbiol.">
        <title>Bartonella kosoyi sp. nov. and Bartonella krasnovii sp. nov., two novel species closely related to the zoonotic Bartonella elizabethae, isolated from black rats and wild desert rodent-fleas.</title>
        <authorList>
            <person name="Gutierrez R."/>
            <person name="Shalit T."/>
            <person name="Markus B."/>
            <person name="Yuan C."/>
            <person name="Nachum-Biala Y."/>
            <person name="Elad D."/>
            <person name="Harrus S."/>
        </authorList>
    </citation>
    <scope>NUCLEOTIDE SEQUENCE [LARGE SCALE GENOMIC DNA]</scope>
    <source>
        <strain evidence="1 2">Tel Aviv</strain>
    </source>
</reference>
<sequence>MFKSTRLGILTTILFCFSQTLEVHANFRRGSFPEGIFIMMVSQEKKPLVSAKNKGLISISERTPRDKVDAIIGPTVKDAIFTVYFFFIGKLVVRAVGVLKRWVVDTLSHTFENWRDSYYH</sequence>
<dbReference type="AlphaFoldDB" id="A0A5B9CWF9"/>